<evidence type="ECO:0000256" key="4">
    <source>
        <dbReference type="ARBA" id="ARBA00022490"/>
    </source>
</evidence>
<feature type="compositionally biased region" description="Basic and acidic residues" evidence="10">
    <location>
        <begin position="17"/>
        <end position="27"/>
    </location>
</feature>
<reference evidence="11" key="2">
    <citation type="submission" date="2025-08" db="UniProtKB">
        <authorList>
            <consortium name="Ensembl"/>
        </authorList>
    </citation>
    <scope>IDENTIFICATION</scope>
</reference>
<keyword evidence="12" id="KW-1185">Reference proteome</keyword>
<dbReference type="PANTHER" id="PTHR32194">
    <property type="entry name" value="METALLOPROTEASE TLDD"/>
    <property type="match status" value="1"/>
</dbReference>
<dbReference type="Proteomes" id="UP000008912">
    <property type="component" value="Unassembled WGS sequence"/>
</dbReference>
<keyword evidence="5" id="KW-0645">Protease</keyword>
<keyword evidence="6" id="KW-0888">Threonine protease</keyword>
<evidence type="ECO:0000256" key="10">
    <source>
        <dbReference type="SAM" id="MobiDB-lite"/>
    </source>
</evidence>
<proteinExistence type="predicted"/>
<dbReference type="Ensembl" id="ENSAMET00000028346.1">
    <property type="protein sequence ID" value="ENSAMEP00000040512.1"/>
    <property type="gene ID" value="ENSAMEG00000017576.2"/>
</dbReference>
<dbReference type="SUPFAM" id="SSF56235">
    <property type="entry name" value="N-terminal nucleophile aminohydrolases (Ntn hydrolases)"/>
    <property type="match status" value="1"/>
</dbReference>
<evidence type="ECO:0000256" key="6">
    <source>
        <dbReference type="ARBA" id="ARBA00022698"/>
    </source>
</evidence>
<comment type="subcellular location">
    <subcellularLocation>
        <location evidence="2">Nucleus</location>
    </subcellularLocation>
</comment>
<reference evidence="11" key="3">
    <citation type="submission" date="2025-09" db="UniProtKB">
        <authorList>
            <consortium name="Ensembl"/>
        </authorList>
    </citation>
    <scope>IDENTIFICATION</scope>
</reference>
<dbReference type="InParanoid" id="A0A7N5KIF2"/>
<dbReference type="Pfam" id="PF00227">
    <property type="entry name" value="Proteasome"/>
    <property type="match status" value="1"/>
</dbReference>
<gene>
    <name evidence="11" type="primary">PSMB10</name>
</gene>
<dbReference type="InterPro" id="IPR023333">
    <property type="entry name" value="Proteasome_suB-type"/>
</dbReference>
<evidence type="ECO:0000256" key="2">
    <source>
        <dbReference type="ARBA" id="ARBA00004123"/>
    </source>
</evidence>
<dbReference type="AlphaFoldDB" id="A0A7N5KIF2"/>
<dbReference type="GO" id="GO:0005634">
    <property type="term" value="C:nucleus"/>
    <property type="evidence" value="ECO:0007669"/>
    <property type="project" value="UniProtKB-SubCell"/>
</dbReference>
<feature type="compositionally biased region" description="Basic and acidic residues" evidence="10">
    <location>
        <begin position="57"/>
        <end position="66"/>
    </location>
</feature>
<dbReference type="GO" id="GO:0005737">
    <property type="term" value="C:cytoplasm"/>
    <property type="evidence" value="ECO:0007669"/>
    <property type="project" value="TreeGrafter"/>
</dbReference>
<dbReference type="Gene3D" id="3.60.20.10">
    <property type="entry name" value="Glutamine Phosphoribosylpyrophosphate, subunit 1, domain 1"/>
    <property type="match status" value="1"/>
</dbReference>
<dbReference type="GO" id="GO:0051603">
    <property type="term" value="P:proteolysis involved in protein catabolic process"/>
    <property type="evidence" value="ECO:0007669"/>
    <property type="project" value="InterPro"/>
</dbReference>
<accession>A0A7N5KIF2</accession>
<dbReference type="GO" id="GO:0005839">
    <property type="term" value="C:proteasome core complex"/>
    <property type="evidence" value="ECO:0007669"/>
    <property type="project" value="InterPro"/>
</dbReference>
<feature type="region of interest" description="Disordered" evidence="10">
    <location>
        <begin position="15"/>
        <end position="39"/>
    </location>
</feature>
<dbReference type="InterPro" id="IPR016050">
    <property type="entry name" value="Proteasome_bsu_CS"/>
</dbReference>
<comment type="catalytic activity">
    <reaction evidence="1">
        <text>Cleavage of peptide bonds with very broad specificity.</text>
        <dbReference type="EC" id="3.4.25.1"/>
    </reaction>
</comment>
<name>A0A7N5KIF2_AILME</name>
<dbReference type="EC" id="3.4.25.1" evidence="3"/>
<dbReference type="InterPro" id="IPR001353">
    <property type="entry name" value="Proteasome_sua/b"/>
</dbReference>
<dbReference type="InterPro" id="IPR029055">
    <property type="entry name" value="Ntn_hydrolases_N"/>
</dbReference>
<keyword evidence="7" id="KW-0378">Hydrolase</keyword>
<keyword evidence="9" id="KW-0539">Nucleus</keyword>
<dbReference type="GO" id="GO:0004298">
    <property type="term" value="F:threonine-type endopeptidase activity"/>
    <property type="evidence" value="ECO:0007669"/>
    <property type="project" value="UniProtKB-KW"/>
</dbReference>
<evidence type="ECO:0000256" key="1">
    <source>
        <dbReference type="ARBA" id="ARBA00001198"/>
    </source>
</evidence>
<dbReference type="CDD" id="cd03763">
    <property type="entry name" value="proteasome_beta_type_7"/>
    <property type="match status" value="1"/>
</dbReference>
<evidence type="ECO:0000313" key="12">
    <source>
        <dbReference type="Proteomes" id="UP000008912"/>
    </source>
</evidence>
<organism evidence="11 12">
    <name type="scientific">Ailuropoda melanoleuca</name>
    <name type="common">Giant panda</name>
    <dbReference type="NCBI Taxonomy" id="9646"/>
    <lineage>
        <taxon>Eukaryota</taxon>
        <taxon>Metazoa</taxon>
        <taxon>Chordata</taxon>
        <taxon>Craniata</taxon>
        <taxon>Vertebrata</taxon>
        <taxon>Euteleostomi</taxon>
        <taxon>Mammalia</taxon>
        <taxon>Eutheria</taxon>
        <taxon>Laurasiatheria</taxon>
        <taxon>Carnivora</taxon>
        <taxon>Caniformia</taxon>
        <taxon>Ursidae</taxon>
        <taxon>Ailuropoda</taxon>
    </lineage>
</organism>
<dbReference type="GeneTree" id="ENSGT00940000161047"/>
<keyword evidence="8" id="KW-0647">Proteasome</keyword>
<dbReference type="PROSITE" id="PS00854">
    <property type="entry name" value="PROTEASOME_BETA_1"/>
    <property type="match status" value="1"/>
</dbReference>
<keyword evidence="4" id="KW-0963">Cytoplasm</keyword>
<evidence type="ECO:0000256" key="5">
    <source>
        <dbReference type="ARBA" id="ARBA00022670"/>
    </source>
</evidence>
<evidence type="ECO:0000256" key="7">
    <source>
        <dbReference type="ARBA" id="ARBA00022801"/>
    </source>
</evidence>
<dbReference type="PROSITE" id="PS51476">
    <property type="entry name" value="PROTEASOME_BETA_2"/>
    <property type="match status" value="1"/>
</dbReference>
<evidence type="ECO:0000256" key="8">
    <source>
        <dbReference type="ARBA" id="ARBA00022942"/>
    </source>
</evidence>
<evidence type="ECO:0000256" key="9">
    <source>
        <dbReference type="ARBA" id="ARBA00023242"/>
    </source>
</evidence>
<dbReference type="PANTHER" id="PTHR32194:SF4">
    <property type="entry name" value="PROTEASOME SUBUNIT BETA TYPE-7"/>
    <property type="match status" value="1"/>
</dbReference>
<feature type="region of interest" description="Disordered" evidence="10">
    <location>
        <begin position="53"/>
        <end position="72"/>
    </location>
</feature>
<evidence type="ECO:0000313" key="11">
    <source>
        <dbReference type="Ensembl" id="ENSAMEP00000040512.1"/>
    </source>
</evidence>
<sequence length="443" mass="47240">MLNSGQTEAFVPLFRLNTREQDGKPSKDISPLPSCPGPEVKVKVKEKMKKGASYALRKGESEREKGQTGQEGCLTENPALAFLPPRWSHVDPQPLDHPAHLEMLKPAFELRRGFSFENCQRNASLERVLPGLRIPQAHKTGTTIAGLVFRDGVILGAETRATNDSVVIDKSCEKIHFIAPKIYCCGAGVAADAEMTTRMAASNMELHSLSTGREPRVATVTRVLRQTLFRYRGHVGASLIVGGVDLMGPQLYSVHPHGSYSRLPFTALGSGQDAALAVLEDRFQPNMRLEAAQELLVEAITAGILGDLGSGGSVDACVIMGTGAKLLRTLSSPTKPIQRTEAASTSVGVPSSASPGWSLLPIAVSGEYSHSTCPQAPLSPPPSPGCPSLVTLPSLRLPIPTLIAALAATLLSWASTTDHPMLSLCRSCPYQRPSRTLPGTPPP</sequence>
<evidence type="ECO:0000256" key="3">
    <source>
        <dbReference type="ARBA" id="ARBA00012039"/>
    </source>
</evidence>
<reference evidence="11 12" key="1">
    <citation type="journal article" date="2010" name="Nature">
        <title>The sequence and de novo assembly of the giant panda genome.</title>
        <authorList>
            <person name="Li R."/>
            <person name="Fan W."/>
            <person name="Tian G."/>
            <person name="Zhu H."/>
            <person name="He L."/>
            <person name="Cai J."/>
            <person name="Huang Q."/>
            <person name="Cai Q."/>
            <person name="Li B."/>
            <person name="Bai Y."/>
            <person name="Zhang Z."/>
            <person name="Zhang Y."/>
            <person name="Wang W."/>
            <person name="Li J."/>
            <person name="Wei F."/>
            <person name="Li H."/>
            <person name="Jian M."/>
            <person name="Li J."/>
            <person name="Zhang Z."/>
            <person name="Nielsen R."/>
            <person name="Li D."/>
            <person name="Gu W."/>
            <person name="Yang Z."/>
            <person name="Xuan Z."/>
            <person name="Ryder O.A."/>
            <person name="Leung F.C."/>
            <person name="Zhou Y."/>
            <person name="Cao J."/>
            <person name="Sun X."/>
            <person name="Fu Y."/>
            <person name="Fang X."/>
            <person name="Guo X."/>
            <person name="Wang B."/>
            <person name="Hou R."/>
            <person name="Shen F."/>
            <person name="Mu B."/>
            <person name="Ni P."/>
            <person name="Lin R."/>
            <person name="Qian W."/>
            <person name="Wang G."/>
            <person name="Yu C."/>
            <person name="Nie W."/>
            <person name="Wang J."/>
            <person name="Wu Z."/>
            <person name="Liang H."/>
            <person name="Min J."/>
            <person name="Wu Q."/>
            <person name="Cheng S."/>
            <person name="Ruan J."/>
            <person name="Wang M."/>
            <person name="Shi Z."/>
            <person name="Wen M."/>
            <person name="Liu B."/>
            <person name="Ren X."/>
            <person name="Zheng H."/>
            <person name="Dong D."/>
            <person name="Cook K."/>
            <person name="Shan G."/>
            <person name="Zhang H."/>
            <person name="Kosiol C."/>
            <person name="Xie X."/>
            <person name="Lu Z."/>
            <person name="Zheng H."/>
            <person name="Li Y."/>
            <person name="Steiner C.C."/>
            <person name="Lam T.T."/>
            <person name="Lin S."/>
            <person name="Zhang Q."/>
            <person name="Li G."/>
            <person name="Tian J."/>
            <person name="Gong T."/>
            <person name="Liu H."/>
            <person name="Zhang D."/>
            <person name="Fang L."/>
            <person name="Ye C."/>
            <person name="Zhang J."/>
            <person name="Hu W."/>
            <person name="Xu A."/>
            <person name="Ren Y."/>
            <person name="Zhang G."/>
            <person name="Bruford M.W."/>
            <person name="Li Q."/>
            <person name="Ma L."/>
            <person name="Guo Y."/>
            <person name="An N."/>
            <person name="Hu Y."/>
            <person name="Zheng Y."/>
            <person name="Shi Y."/>
            <person name="Li Z."/>
            <person name="Liu Q."/>
            <person name="Chen Y."/>
            <person name="Zhao J."/>
            <person name="Qu N."/>
            <person name="Zhao S."/>
            <person name="Tian F."/>
            <person name="Wang X."/>
            <person name="Wang H."/>
            <person name="Xu L."/>
            <person name="Liu X."/>
            <person name="Vinar T."/>
            <person name="Wang Y."/>
            <person name="Lam T.W."/>
            <person name="Yiu S.M."/>
            <person name="Liu S."/>
            <person name="Zhang H."/>
            <person name="Li D."/>
            <person name="Huang Y."/>
            <person name="Wang X."/>
            <person name="Yang G."/>
            <person name="Jiang Z."/>
            <person name="Wang J."/>
            <person name="Qin N."/>
            <person name="Li L."/>
            <person name="Li J."/>
            <person name="Bolund L."/>
            <person name="Kristiansen K."/>
            <person name="Wong G.K."/>
            <person name="Olson M."/>
            <person name="Zhang X."/>
            <person name="Li S."/>
            <person name="Yang H."/>
            <person name="Wang J."/>
            <person name="Wang J."/>
        </authorList>
    </citation>
    <scope>NUCLEOTIDE SEQUENCE [LARGE SCALE GENOMIC DNA]</scope>
</reference>
<protein>
    <recommendedName>
        <fullName evidence="3">proteasome endopeptidase complex</fullName>
        <ecNumber evidence="3">3.4.25.1</ecNumber>
    </recommendedName>
</protein>